<evidence type="ECO:0000313" key="5">
    <source>
        <dbReference type="EMBL" id="ABD42151.1"/>
    </source>
</evidence>
<accession>Q2FSR6</accession>
<feature type="domain" description="AMP-dependent synthetase/ligase" evidence="3">
    <location>
        <begin position="9"/>
        <end position="371"/>
    </location>
</feature>
<evidence type="ECO:0000313" key="6">
    <source>
        <dbReference type="Proteomes" id="UP000001941"/>
    </source>
</evidence>
<dbReference type="GO" id="GO:0031956">
    <property type="term" value="F:medium-chain fatty acid-CoA ligase activity"/>
    <property type="evidence" value="ECO:0007669"/>
    <property type="project" value="TreeGrafter"/>
</dbReference>
<dbReference type="PROSITE" id="PS00455">
    <property type="entry name" value="AMP_BINDING"/>
    <property type="match status" value="1"/>
</dbReference>
<dbReference type="Pfam" id="PF00501">
    <property type="entry name" value="AMP-binding"/>
    <property type="match status" value="1"/>
</dbReference>
<evidence type="ECO:0000256" key="1">
    <source>
        <dbReference type="ARBA" id="ARBA00006432"/>
    </source>
</evidence>
<protein>
    <submittedName>
        <fullName evidence="5">AMP-dependent synthetase and ligase</fullName>
    </submittedName>
</protein>
<dbReference type="Pfam" id="PF13193">
    <property type="entry name" value="AMP-binding_C"/>
    <property type="match status" value="1"/>
</dbReference>
<dbReference type="KEGG" id="mhu:Mhun_2450"/>
<dbReference type="Gene3D" id="3.30.300.30">
    <property type="match status" value="1"/>
</dbReference>
<keyword evidence="6" id="KW-1185">Reference proteome</keyword>
<reference evidence="6" key="1">
    <citation type="journal article" date="2016" name="Stand. Genomic Sci.">
        <title>Complete genome sequence of Methanospirillum hungatei type strain JF1.</title>
        <authorList>
            <person name="Gunsalus R.P."/>
            <person name="Cook L.E."/>
            <person name="Crable B."/>
            <person name="Rohlin L."/>
            <person name="McDonald E."/>
            <person name="Mouttaki H."/>
            <person name="Sieber J.R."/>
            <person name="Poweleit N."/>
            <person name="Zhou H."/>
            <person name="Lapidus A.L."/>
            <person name="Daligault H.E."/>
            <person name="Land M."/>
            <person name="Gilna P."/>
            <person name="Ivanova N."/>
            <person name="Kyrpides N."/>
            <person name="Culley D.E."/>
            <person name="McInerney M.J."/>
        </authorList>
    </citation>
    <scope>NUCLEOTIDE SEQUENCE [LARGE SCALE GENOMIC DNA]</scope>
    <source>
        <strain evidence="6">ATCC 27890 / DSM 864 / NBRC 100397 / JF-1</strain>
    </source>
</reference>
<dbReference type="GeneID" id="3924227"/>
<dbReference type="RefSeq" id="WP_011449409.1">
    <property type="nucleotide sequence ID" value="NC_007796.1"/>
</dbReference>
<evidence type="ECO:0000256" key="2">
    <source>
        <dbReference type="ARBA" id="ARBA00022598"/>
    </source>
</evidence>
<dbReference type="InParanoid" id="Q2FSR6"/>
<dbReference type="AlphaFoldDB" id="Q2FSR6"/>
<name>Q2FSR6_METHJ</name>
<feature type="domain" description="AMP-binding enzyme C-terminal" evidence="4">
    <location>
        <begin position="422"/>
        <end position="493"/>
    </location>
</feature>
<dbReference type="HOGENOM" id="CLU_000022_59_0_2"/>
<dbReference type="OrthoDB" id="35688at2157"/>
<dbReference type="PANTHER" id="PTHR43201">
    <property type="entry name" value="ACYL-COA SYNTHETASE"/>
    <property type="match status" value="1"/>
</dbReference>
<dbReference type="Gene3D" id="3.40.50.12780">
    <property type="entry name" value="N-terminal domain of ligase-like"/>
    <property type="match status" value="1"/>
</dbReference>
<evidence type="ECO:0000259" key="3">
    <source>
        <dbReference type="Pfam" id="PF00501"/>
    </source>
</evidence>
<sequence length="517" mass="57396">MFNISTFLDTHQARFPDKIALIHPKSNRSYTYTDLHRLSGSLAVVCEEFGLVPGDRVVLYLDSSPEYLISYFALWRAGLVAVPTNIVYRKDELAYAIRDSGAKMLITSVSSRDITGLMKESCPELVHIVEVGGVGKYSWENLTLSHDPLRPVPCSPDQVCQIQYTSGTTGRPKGAMLTHSGWLAALQAEGEALDLTCDDIYLGIYPMAHVGISWGLSVLRAGGTYVIMERYNLDEYISLTREYQITILAGMPPVIHALTETPPGTEDNFTSVRRIISGGGPMHSPTWKKFNERFKIPVINAYGLSETIVLGCGTVIRPEDYPTADEYNSVGKPVGYAEVKIVEVGNPAKELTSPHAGEIALRGPGVALGYWNQPEETKEVFMEDGWFLTGDIGYIDDHGMLVITDRKKDMIIMSGWKVYPTEVENVLINHPKISDIAIFGCPDEEKGEIPAAAVVLRNKEDTLTLEELSGWSREQLAGYKIPRRLVILNQLPRVGGWKLLRRELRESLCSEKRSGEA</sequence>
<dbReference type="SUPFAM" id="SSF56801">
    <property type="entry name" value="Acetyl-CoA synthetase-like"/>
    <property type="match status" value="1"/>
</dbReference>
<dbReference type="EMBL" id="CP000254">
    <property type="protein sequence ID" value="ABD42151.1"/>
    <property type="molecule type" value="Genomic_DNA"/>
</dbReference>
<dbReference type="InterPro" id="IPR000873">
    <property type="entry name" value="AMP-dep_synth/lig_dom"/>
</dbReference>
<dbReference type="EnsemblBacteria" id="ABD42151">
    <property type="protein sequence ID" value="ABD42151"/>
    <property type="gene ID" value="Mhun_2450"/>
</dbReference>
<proteinExistence type="inferred from homology"/>
<dbReference type="InterPro" id="IPR042099">
    <property type="entry name" value="ANL_N_sf"/>
</dbReference>
<organism evidence="5 6">
    <name type="scientific">Methanospirillum hungatei JF-1 (strain ATCC 27890 / DSM 864 / NBRC 100397 / JF-1)</name>
    <dbReference type="NCBI Taxonomy" id="323259"/>
    <lineage>
        <taxon>Archaea</taxon>
        <taxon>Methanobacteriati</taxon>
        <taxon>Methanobacteriota</taxon>
        <taxon>Stenosarchaea group</taxon>
        <taxon>Methanomicrobia</taxon>
        <taxon>Methanomicrobiales</taxon>
        <taxon>Methanospirillaceae</taxon>
        <taxon>Methanospirillum</taxon>
    </lineage>
</organism>
<dbReference type="Proteomes" id="UP000001941">
    <property type="component" value="Chromosome"/>
</dbReference>
<gene>
    <name evidence="5" type="ordered locus">Mhun_2450</name>
</gene>
<keyword evidence="2 5" id="KW-0436">Ligase</keyword>
<dbReference type="STRING" id="323259.Mhun_2450"/>
<dbReference type="eggNOG" id="arCOG00856">
    <property type="taxonomic scope" value="Archaea"/>
</dbReference>
<evidence type="ECO:0000259" key="4">
    <source>
        <dbReference type="Pfam" id="PF13193"/>
    </source>
</evidence>
<comment type="similarity">
    <text evidence="1">Belongs to the ATP-dependent AMP-binding enzyme family.</text>
</comment>
<dbReference type="PANTHER" id="PTHR43201:SF5">
    <property type="entry name" value="MEDIUM-CHAIN ACYL-COA LIGASE ACSF2, MITOCHONDRIAL"/>
    <property type="match status" value="1"/>
</dbReference>
<dbReference type="InterPro" id="IPR045851">
    <property type="entry name" value="AMP-bd_C_sf"/>
</dbReference>
<dbReference type="InterPro" id="IPR025110">
    <property type="entry name" value="AMP-bd_C"/>
</dbReference>
<dbReference type="InterPro" id="IPR020845">
    <property type="entry name" value="AMP-binding_CS"/>
</dbReference>
<dbReference type="GO" id="GO:0006631">
    <property type="term" value="P:fatty acid metabolic process"/>
    <property type="evidence" value="ECO:0007669"/>
    <property type="project" value="TreeGrafter"/>
</dbReference>